<dbReference type="InterPro" id="IPR023186">
    <property type="entry name" value="IUNH"/>
</dbReference>
<comment type="caution">
    <text evidence="4">The sequence shown here is derived from an EMBL/GenBank/DDBJ whole genome shotgun (WGS) entry which is preliminary data.</text>
</comment>
<evidence type="ECO:0000313" key="5">
    <source>
        <dbReference type="Proteomes" id="UP000094828"/>
    </source>
</evidence>
<dbReference type="PANTHER" id="PTHR12304">
    <property type="entry name" value="INOSINE-URIDINE PREFERRING NUCLEOSIDE HYDROLASE"/>
    <property type="match status" value="1"/>
</dbReference>
<proteinExistence type="predicted"/>
<dbReference type="GO" id="GO:0005829">
    <property type="term" value="C:cytosol"/>
    <property type="evidence" value="ECO:0007669"/>
    <property type="project" value="TreeGrafter"/>
</dbReference>
<protein>
    <recommendedName>
        <fullName evidence="3">Inosine/uridine-preferring nucleoside hydrolase domain-containing protein</fullName>
    </recommendedName>
</protein>
<organism evidence="4 5">
    <name type="scientific">Planctopirus hydrillae</name>
    <dbReference type="NCBI Taxonomy" id="1841610"/>
    <lineage>
        <taxon>Bacteria</taxon>
        <taxon>Pseudomonadati</taxon>
        <taxon>Planctomycetota</taxon>
        <taxon>Planctomycetia</taxon>
        <taxon>Planctomycetales</taxon>
        <taxon>Planctomycetaceae</taxon>
        <taxon>Planctopirus</taxon>
    </lineage>
</organism>
<dbReference type="InterPro" id="IPR001910">
    <property type="entry name" value="Inosine/uridine_hydrolase_dom"/>
</dbReference>
<dbReference type="PANTHER" id="PTHR12304:SF4">
    <property type="entry name" value="URIDINE NUCLEOSIDASE"/>
    <property type="match status" value="1"/>
</dbReference>
<keyword evidence="1" id="KW-0378">Hydrolase</keyword>
<evidence type="ECO:0000259" key="3">
    <source>
        <dbReference type="Pfam" id="PF01156"/>
    </source>
</evidence>
<reference evidence="4 5" key="1">
    <citation type="submission" date="2016-05" db="EMBL/GenBank/DDBJ databases">
        <title>Genomic and physiological characterization of Planctopirus sp. isolated from fresh water lake.</title>
        <authorList>
            <person name="Subhash Y."/>
            <person name="Ramana C."/>
        </authorList>
    </citation>
    <scope>NUCLEOTIDE SEQUENCE [LARGE SCALE GENOMIC DNA]</scope>
    <source>
        <strain evidence="4 5">JC280</strain>
    </source>
</reference>
<dbReference type="GO" id="GO:0006152">
    <property type="term" value="P:purine nucleoside catabolic process"/>
    <property type="evidence" value="ECO:0007669"/>
    <property type="project" value="TreeGrafter"/>
</dbReference>
<evidence type="ECO:0000256" key="1">
    <source>
        <dbReference type="ARBA" id="ARBA00022801"/>
    </source>
</evidence>
<dbReference type="InterPro" id="IPR036452">
    <property type="entry name" value="Ribo_hydro-like"/>
</dbReference>
<dbReference type="EMBL" id="LYDR01000152">
    <property type="protein sequence ID" value="ODA28385.1"/>
    <property type="molecule type" value="Genomic_DNA"/>
</dbReference>
<dbReference type="STRING" id="1841610.A6X21_11630"/>
<keyword evidence="5" id="KW-1185">Reference proteome</keyword>
<dbReference type="GO" id="GO:0008477">
    <property type="term" value="F:purine nucleosidase activity"/>
    <property type="evidence" value="ECO:0007669"/>
    <property type="project" value="TreeGrafter"/>
</dbReference>
<evidence type="ECO:0000313" key="4">
    <source>
        <dbReference type="EMBL" id="ODA28385.1"/>
    </source>
</evidence>
<dbReference type="RefSeq" id="WP_068851363.1">
    <property type="nucleotide sequence ID" value="NZ_LYDR01000152.1"/>
</dbReference>
<dbReference type="Proteomes" id="UP000094828">
    <property type="component" value="Unassembled WGS sequence"/>
</dbReference>
<sequence length="321" mass="35189">MNPIRLLIDADPGLGDALAIAIALKDPRLDVVGLTAVSSFISAKQAAVNLQELVTIIDPQRWPRLGVQLTDAHESTASVPSQHLAHYRQLNGENGMADWPCRNVDAAHPKEAAKLIIELSRAYPQELMILSLGPLTNISLAAEKDPELLMRLKGLVISGGTLEGPGNITPAADFNIYHDPLAARSILKSACTKTLVPFDASQKVGISFGLLDRLPIENMGRFGEWLQTIVPFALRSHHQFQGMESWRLPELVALAAVVKPEFFQHLTLAVDVETDAHLTRGMTVFDRRSPPVWRPNVEVLKDPEVQGILDDFMSVLRSTAV</sequence>
<dbReference type="SUPFAM" id="SSF53590">
    <property type="entry name" value="Nucleoside hydrolase"/>
    <property type="match status" value="1"/>
</dbReference>
<accession>A0A1C3E557</accession>
<evidence type="ECO:0000256" key="2">
    <source>
        <dbReference type="ARBA" id="ARBA00023295"/>
    </source>
</evidence>
<gene>
    <name evidence="4" type="ORF">A6X21_11630</name>
</gene>
<keyword evidence="2" id="KW-0326">Glycosidase</keyword>
<dbReference type="OrthoDB" id="9797882at2"/>
<dbReference type="AlphaFoldDB" id="A0A1C3E557"/>
<feature type="domain" description="Inosine/uridine-preferring nucleoside hydrolase" evidence="3">
    <location>
        <begin position="6"/>
        <end position="306"/>
    </location>
</feature>
<dbReference type="Gene3D" id="3.90.245.10">
    <property type="entry name" value="Ribonucleoside hydrolase-like"/>
    <property type="match status" value="1"/>
</dbReference>
<dbReference type="Pfam" id="PF01156">
    <property type="entry name" value="IU_nuc_hydro"/>
    <property type="match status" value="1"/>
</dbReference>
<name>A0A1C3E557_9PLAN</name>